<dbReference type="InterPro" id="IPR053876">
    <property type="entry name" value="Phage_int_M"/>
</dbReference>
<organism evidence="7 8">
    <name type="scientific">Inhella inkyongensis</name>
    <dbReference type="NCBI Taxonomy" id="392593"/>
    <lineage>
        <taxon>Bacteria</taxon>
        <taxon>Pseudomonadati</taxon>
        <taxon>Pseudomonadota</taxon>
        <taxon>Betaproteobacteria</taxon>
        <taxon>Burkholderiales</taxon>
        <taxon>Sphaerotilaceae</taxon>
        <taxon>Inhella</taxon>
    </lineage>
</organism>
<dbReference type="InterPro" id="IPR038488">
    <property type="entry name" value="Integrase_DNA-bd_sf"/>
</dbReference>
<dbReference type="Gene3D" id="1.10.150.130">
    <property type="match status" value="1"/>
</dbReference>
<proteinExistence type="inferred from homology"/>
<gene>
    <name evidence="7" type="ORF">HNQ51_001226</name>
</gene>
<protein>
    <submittedName>
        <fullName evidence="7">Integrase</fullName>
    </submittedName>
</protein>
<evidence type="ECO:0000313" key="7">
    <source>
        <dbReference type="EMBL" id="MBB5203933.1"/>
    </source>
</evidence>
<keyword evidence="8" id="KW-1185">Reference proteome</keyword>
<dbReference type="InterPro" id="IPR025166">
    <property type="entry name" value="Integrase_DNA_bind_dom"/>
</dbReference>
<evidence type="ECO:0000259" key="6">
    <source>
        <dbReference type="PROSITE" id="PS51898"/>
    </source>
</evidence>
<dbReference type="GO" id="GO:0015074">
    <property type="term" value="P:DNA integration"/>
    <property type="evidence" value="ECO:0007669"/>
    <property type="project" value="UniProtKB-KW"/>
</dbReference>
<dbReference type="InterPro" id="IPR050808">
    <property type="entry name" value="Phage_Integrase"/>
</dbReference>
<evidence type="ECO:0000256" key="2">
    <source>
        <dbReference type="ARBA" id="ARBA00022908"/>
    </source>
</evidence>
<dbReference type="SUPFAM" id="SSF56349">
    <property type="entry name" value="DNA breaking-rejoining enzymes"/>
    <property type="match status" value="1"/>
</dbReference>
<feature type="region of interest" description="Disordered" evidence="5">
    <location>
        <begin position="82"/>
        <end position="108"/>
    </location>
</feature>
<accession>A0A840S2G3</accession>
<dbReference type="GO" id="GO:0006310">
    <property type="term" value="P:DNA recombination"/>
    <property type="evidence" value="ECO:0007669"/>
    <property type="project" value="UniProtKB-KW"/>
</dbReference>
<dbReference type="PANTHER" id="PTHR30629">
    <property type="entry name" value="PROPHAGE INTEGRASE"/>
    <property type="match status" value="1"/>
</dbReference>
<dbReference type="OrthoDB" id="9775880at2"/>
<dbReference type="EMBL" id="JACHHO010000001">
    <property type="protein sequence ID" value="MBB5203933.1"/>
    <property type="molecule type" value="Genomic_DNA"/>
</dbReference>
<dbReference type="Pfam" id="PF00589">
    <property type="entry name" value="Phage_integrase"/>
    <property type="match status" value="1"/>
</dbReference>
<evidence type="ECO:0000256" key="4">
    <source>
        <dbReference type="ARBA" id="ARBA00023172"/>
    </source>
</evidence>
<comment type="caution">
    <text evidence="7">The sequence shown here is derived from an EMBL/GenBank/DDBJ whole genome shotgun (WGS) entry which is preliminary data.</text>
</comment>
<evidence type="ECO:0000256" key="3">
    <source>
        <dbReference type="ARBA" id="ARBA00023125"/>
    </source>
</evidence>
<dbReference type="GO" id="GO:0003677">
    <property type="term" value="F:DNA binding"/>
    <property type="evidence" value="ECO:0007669"/>
    <property type="project" value="UniProtKB-KW"/>
</dbReference>
<dbReference type="Gene3D" id="3.30.160.390">
    <property type="entry name" value="Integrase, DNA-binding domain"/>
    <property type="match status" value="1"/>
</dbReference>
<dbReference type="PANTHER" id="PTHR30629:SF2">
    <property type="entry name" value="PROPHAGE INTEGRASE INTS-RELATED"/>
    <property type="match status" value="1"/>
</dbReference>
<dbReference type="InterPro" id="IPR002104">
    <property type="entry name" value="Integrase_catalytic"/>
</dbReference>
<dbReference type="Pfam" id="PF13356">
    <property type="entry name" value="Arm-DNA-bind_3"/>
    <property type="match status" value="1"/>
</dbReference>
<reference evidence="7 8" key="1">
    <citation type="submission" date="2020-08" db="EMBL/GenBank/DDBJ databases">
        <title>Genomic Encyclopedia of Type Strains, Phase IV (KMG-IV): sequencing the most valuable type-strain genomes for metagenomic binning, comparative biology and taxonomic classification.</title>
        <authorList>
            <person name="Goeker M."/>
        </authorList>
    </citation>
    <scope>NUCLEOTIDE SEQUENCE [LARGE SCALE GENOMIC DNA]</scope>
    <source>
        <strain evidence="7 8">DSM 23958</strain>
    </source>
</reference>
<evidence type="ECO:0000313" key="8">
    <source>
        <dbReference type="Proteomes" id="UP000554837"/>
    </source>
</evidence>
<evidence type="ECO:0000256" key="5">
    <source>
        <dbReference type="SAM" id="MobiDB-lite"/>
    </source>
</evidence>
<dbReference type="InterPro" id="IPR011010">
    <property type="entry name" value="DNA_brk_join_enz"/>
</dbReference>
<dbReference type="RefSeq" id="WP_138857052.1">
    <property type="nucleotide sequence ID" value="NZ_CP040709.1"/>
</dbReference>
<sequence>MARDLIPGDKTLKAIKQGDPRKRISDGDGLYLLLFVKGGAHGWRFDYSFGGKRKTLSLGTYPDTSLSLARDKANEARKLLAAGTDPSDARKQAKAESQAQGEAQAREKQGLPALGSFEAVAREWWQEVHCAKVSESHAARTLVRLEQDAFPWIGSKPIAELKAADVLACAQRVVQRGAIETAHRLKDACGQVFRYGVAKSLCERNPVPDLRDALPPVPARHLASITEPAKVAELLRALQSYQGQPITQAALQLSPLLFLRPGELRHLEWAWIDWEQRCINIPAALMKRNKADKATGAPHWVPLANQALTVLETLKPLTGAGRFLFPALTTDSRPMSENTVRSALRRLGYGNEDMTAHGFRAMARTMADEQLGVPVEVIEAQLAHAVADSLGRAYNRTQFLAHRRELMQRWADYLDKLRQGAEVLPFKAA</sequence>
<comment type="similarity">
    <text evidence="1">Belongs to the 'phage' integrase family.</text>
</comment>
<evidence type="ECO:0000256" key="1">
    <source>
        <dbReference type="ARBA" id="ARBA00008857"/>
    </source>
</evidence>
<keyword evidence="3" id="KW-0238">DNA-binding</keyword>
<dbReference type="Proteomes" id="UP000554837">
    <property type="component" value="Unassembled WGS sequence"/>
</dbReference>
<dbReference type="Gene3D" id="1.10.443.10">
    <property type="entry name" value="Intergrase catalytic core"/>
    <property type="match status" value="1"/>
</dbReference>
<dbReference type="PROSITE" id="PS51898">
    <property type="entry name" value="TYR_RECOMBINASE"/>
    <property type="match status" value="1"/>
</dbReference>
<feature type="domain" description="Tyr recombinase" evidence="6">
    <location>
        <begin position="221"/>
        <end position="408"/>
    </location>
</feature>
<dbReference type="AlphaFoldDB" id="A0A840S2G3"/>
<keyword evidence="2" id="KW-0229">DNA integration</keyword>
<dbReference type="CDD" id="cd00801">
    <property type="entry name" value="INT_P4_C"/>
    <property type="match status" value="1"/>
</dbReference>
<dbReference type="Pfam" id="PF22022">
    <property type="entry name" value="Phage_int_M"/>
    <property type="match status" value="1"/>
</dbReference>
<dbReference type="InterPro" id="IPR010998">
    <property type="entry name" value="Integrase_recombinase_N"/>
</dbReference>
<name>A0A840S2G3_9BURK</name>
<dbReference type="InterPro" id="IPR013762">
    <property type="entry name" value="Integrase-like_cat_sf"/>
</dbReference>
<keyword evidence="4" id="KW-0233">DNA recombination</keyword>